<dbReference type="PANTHER" id="PTHR11802">
    <property type="entry name" value="SERINE PROTEASE FAMILY S10 SERINE CARBOXYPEPTIDASE"/>
    <property type="match status" value="1"/>
</dbReference>
<dbReference type="GO" id="GO:0000324">
    <property type="term" value="C:fungal-type vacuole"/>
    <property type="evidence" value="ECO:0007669"/>
    <property type="project" value="TreeGrafter"/>
</dbReference>
<dbReference type="EMBL" id="JAYKXP010000003">
    <property type="protein sequence ID" value="KAK7060114.1"/>
    <property type="molecule type" value="Genomic_DNA"/>
</dbReference>
<dbReference type="SUPFAM" id="SSF53474">
    <property type="entry name" value="alpha/beta-Hydrolases"/>
    <property type="match status" value="1"/>
</dbReference>
<keyword evidence="2 6" id="KW-0121">Carboxypeptidase</keyword>
<dbReference type="InterPro" id="IPR018202">
    <property type="entry name" value="Ser_caboxypep_ser_AS"/>
</dbReference>
<evidence type="ECO:0000256" key="5">
    <source>
        <dbReference type="ARBA" id="ARBA00023180"/>
    </source>
</evidence>
<keyword evidence="8" id="KW-1185">Reference proteome</keyword>
<evidence type="ECO:0000313" key="7">
    <source>
        <dbReference type="EMBL" id="KAK7060114.1"/>
    </source>
</evidence>
<dbReference type="GO" id="GO:0004185">
    <property type="term" value="F:serine-type carboxypeptidase activity"/>
    <property type="evidence" value="ECO:0007669"/>
    <property type="project" value="UniProtKB-UniRule"/>
</dbReference>
<dbReference type="PROSITE" id="PS00131">
    <property type="entry name" value="CARBOXYPEPT_SER_SER"/>
    <property type="match status" value="1"/>
</dbReference>
<evidence type="ECO:0000256" key="1">
    <source>
        <dbReference type="ARBA" id="ARBA00009431"/>
    </source>
</evidence>
<dbReference type="InterPro" id="IPR001563">
    <property type="entry name" value="Peptidase_S10"/>
</dbReference>
<dbReference type="PANTHER" id="PTHR11802:SF452">
    <property type="entry name" value="CARBOXYPEPTIDASE"/>
    <property type="match status" value="1"/>
</dbReference>
<evidence type="ECO:0000256" key="2">
    <source>
        <dbReference type="ARBA" id="ARBA00022645"/>
    </source>
</evidence>
<accession>A0AAW0EAX3</accession>
<dbReference type="InterPro" id="IPR033124">
    <property type="entry name" value="Ser_caboxypep_his_AS"/>
</dbReference>
<gene>
    <name evidence="7" type="ORF">VNI00_000878</name>
</gene>
<keyword evidence="4 6" id="KW-0378">Hydrolase</keyword>
<evidence type="ECO:0000256" key="4">
    <source>
        <dbReference type="ARBA" id="ARBA00022801"/>
    </source>
</evidence>
<evidence type="ECO:0000313" key="8">
    <source>
        <dbReference type="Proteomes" id="UP001383192"/>
    </source>
</evidence>
<dbReference type="EC" id="3.4.16.-" evidence="6"/>
<reference evidence="7 8" key="1">
    <citation type="submission" date="2024-01" db="EMBL/GenBank/DDBJ databases">
        <title>A draft genome for a cacao thread blight-causing isolate of Paramarasmius palmivorus.</title>
        <authorList>
            <person name="Baruah I.K."/>
            <person name="Bukari Y."/>
            <person name="Amoako-Attah I."/>
            <person name="Meinhardt L.W."/>
            <person name="Bailey B.A."/>
            <person name="Cohen S.P."/>
        </authorList>
    </citation>
    <scope>NUCLEOTIDE SEQUENCE [LARGE SCALE GENOMIC DNA]</scope>
    <source>
        <strain evidence="7 8">GH-12</strain>
    </source>
</reference>
<evidence type="ECO:0000256" key="3">
    <source>
        <dbReference type="ARBA" id="ARBA00022670"/>
    </source>
</evidence>
<dbReference type="GO" id="GO:0006508">
    <property type="term" value="P:proteolysis"/>
    <property type="evidence" value="ECO:0007669"/>
    <property type="project" value="UniProtKB-KW"/>
</dbReference>
<proteinExistence type="inferred from homology"/>
<sequence length="505" mass="56315">MMKHAWTTLLAFTLPLAVFSSPTSQQSVLGNLGHGSENAAGWIPGDDKQHTYQDGLQYELVTHSSFNEHQLRITQPDLCDSSVKQYSGFLDISENKHLFFWFFESRKAPEDAPLILWLNGGPGGSSVLGLLMELGPCWVTDEGKNTTFNPHSWNTDANIIFIDQPVEVGFSYDDRGPSVNTSAVGAQDIYAFFQLFFDRFPEYSTQPFHIAGESYGGVYVPNIANAIYQHNKEQVDNGLKHINLASVILANAFTDPKIQYASIVDYACGGAPYPVADPDGFLCESLRVPTDICVRLVEACQDKPSRYTCEPAALYCNTQLMEPVSTLGLNPYDIRKKCQYNENDICYKEAQWIEKWMNTPTNKAALGVAPERNYTAINMRVNHDFAATGEMAFNHASLLTELVNDGIRLLVYAGDTDTICTNFIGQHRYVEALDTEFHDEFAKAKLLPWHDSVTGRLVGQVRSAGSAGNVTYVRVYDAGHMAPYDQPEALHDMITRWIQTIPLST</sequence>
<dbReference type="Pfam" id="PF00450">
    <property type="entry name" value="Peptidase_S10"/>
    <property type="match status" value="1"/>
</dbReference>
<dbReference type="AlphaFoldDB" id="A0AAW0EAX3"/>
<feature type="chain" id="PRO_5043085530" description="Carboxypeptidase" evidence="6">
    <location>
        <begin position="21"/>
        <end position="505"/>
    </location>
</feature>
<keyword evidence="3 6" id="KW-0645">Protease</keyword>
<dbReference type="Proteomes" id="UP001383192">
    <property type="component" value="Unassembled WGS sequence"/>
</dbReference>
<feature type="signal peptide" evidence="6">
    <location>
        <begin position="1"/>
        <end position="20"/>
    </location>
</feature>
<keyword evidence="6" id="KW-0732">Signal</keyword>
<dbReference type="PROSITE" id="PS00560">
    <property type="entry name" value="CARBOXYPEPT_SER_HIS"/>
    <property type="match status" value="1"/>
</dbReference>
<evidence type="ECO:0000256" key="6">
    <source>
        <dbReference type="RuleBase" id="RU361156"/>
    </source>
</evidence>
<dbReference type="PRINTS" id="PR00724">
    <property type="entry name" value="CRBOXYPTASEC"/>
</dbReference>
<name>A0AAW0EAX3_9AGAR</name>
<dbReference type="Gene3D" id="1.10.287.410">
    <property type="match status" value="1"/>
</dbReference>
<keyword evidence="5" id="KW-0325">Glycoprotein</keyword>
<dbReference type="InterPro" id="IPR029058">
    <property type="entry name" value="AB_hydrolase_fold"/>
</dbReference>
<organism evidence="7 8">
    <name type="scientific">Paramarasmius palmivorus</name>
    <dbReference type="NCBI Taxonomy" id="297713"/>
    <lineage>
        <taxon>Eukaryota</taxon>
        <taxon>Fungi</taxon>
        <taxon>Dikarya</taxon>
        <taxon>Basidiomycota</taxon>
        <taxon>Agaricomycotina</taxon>
        <taxon>Agaricomycetes</taxon>
        <taxon>Agaricomycetidae</taxon>
        <taxon>Agaricales</taxon>
        <taxon>Marasmiineae</taxon>
        <taxon>Marasmiaceae</taxon>
        <taxon>Paramarasmius</taxon>
    </lineage>
</organism>
<protein>
    <recommendedName>
        <fullName evidence="6">Carboxypeptidase</fullName>
        <ecNumber evidence="6">3.4.16.-</ecNumber>
    </recommendedName>
</protein>
<comment type="caution">
    <text evidence="7">The sequence shown here is derived from an EMBL/GenBank/DDBJ whole genome shotgun (WGS) entry which is preliminary data.</text>
</comment>
<dbReference type="Gene3D" id="3.40.50.1820">
    <property type="entry name" value="alpha/beta hydrolase"/>
    <property type="match status" value="1"/>
</dbReference>
<comment type="similarity">
    <text evidence="1 6">Belongs to the peptidase S10 family.</text>
</comment>